<keyword evidence="4" id="KW-0808">Transferase</keyword>
<dbReference type="STRING" id="425514.SAMN05443550_108100"/>
<dbReference type="SMART" id="SM00388">
    <property type="entry name" value="HisKA"/>
    <property type="match status" value="1"/>
</dbReference>
<dbReference type="InterPro" id="IPR052162">
    <property type="entry name" value="Sensor_kinase/Photoreceptor"/>
</dbReference>
<dbReference type="Pfam" id="PF02518">
    <property type="entry name" value="HATPase_c"/>
    <property type="match status" value="1"/>
</dbReference>
<dbReference type="Gene3D" id="3.40.50.2300">
    <property type="match status" value="1"/>
</dbReference>
<dbReference type="InterPro" id="IPR004358">
    <property type="entry name" value="Sig_transdc_His_kin-like_C"/>
</dbReference>
<dbReference type="SMART" id="SM00387">
    <property type="entry name" value="HATPase_c"/>
    <property type="match status" value="1"/>
</dbReference>
<dbReference type="SUPFAM" id="SSF47384">
    <property type="entry name" value="Homodimeric domain of signal transducing histidine kinase"/>
    <property type="match status" value="1"/>
</dbReference>
<name>A0A1H4FU18_9SPHI</name>
<dbReference type="SUPFAM" id="SSF55874">
    <property type="entry name" value="ATPase domain of HSP90 chaperone/DNA topoisomerase II/histidine kinase"/>
    <property type="match status" value="1"/>
</dbReference>
<dbReference type="InterPro" id="IPR005467">
    <property type="entry name" value="His_kinase_dom"/>
</dbReference>
<dbReference type="PROSITE" id="PS50110">
    <property type="entry name" value="RESPONSE_REGULATORY"/>
    <property type="match status" value="1"/>
</dbReference>
<dbReference type="Gene3D" id="1.10.287.130">
    <property type="match status" value="1"/>
</dbReference>
<dbReference type="AlphaFoldDB" id="A0A1H4FU18"/>
<evidence type="ECO:0000256" key="2">
    <source>
        <dbReference type="ARBA" id="ARBA00012438"/>
    </source>
</evidence>
<reference evidence="9 10" key="1">
    <citation type="submission" date="2016-10" db="EMBL/GenBank/DDBJ databases">
        <authorList>
            <person name="de Groot N.N."/>
        </authorList>
    </citation>
    <scope>NUCLEOTIDE SEQUENCE [LARGE SCALE GENOMIC DNA]</scope>
    <source>
        <strain evidence="9 10">DSM 19033</strain>
    </source>
</reference>
<dbReference type="CDD" id="cd00082">
    <property type="entry name" value="HisKA"/>
    <property type="match status" value="1"/>
</dbReference>
<keyword evidence="5" id="KW-0418">Kinase</keyword>
<dbReference type="InterPro" id="IPR035965">
    <property type="entry name" value="PAS-like_dom_sf"/>
</dbReference>
<evidence type="ECO:0000256" key="5">
    <source>
        <dbReference type="ARBA" id="ARBA00022777"/>
    </source>
</evidence>
<evidence type="ECO:0000259" key="7">
    <source>
        <dbReference type="PROSITE" id="PS50109"/>
    </source>
</evidence>
<dbReference type="SUPFAM" id="SSF52172">
    <property type="entry name" value="CheY-like"/>
    <property type="match status" value="1"/>
</dbReference>
<dbReference type="RefSeq" id="WP_090557934.1">
    <property type="nucleotide sequence ID" value="NZ_FNRA01000008.1"/>
</dbReference>
<gene>
    <name evidence="9" type="ORF">SAMN05443550_108100</name>
</gene>
<dbReference type="InterPro" id="IPR001789">
    <property type="entry name" value="Sig_transdc_resp-reg_receiver"/>
</dbReference>
<evidence type="ECO:0000259" key="8">
    <source>
        <dbReference type="PROSITE" id="PS50110"/>
    </source>
</evidence>
<dbReference type="NCBIfam" id="TIGR00229">
    <property type="entry name" value="sensory_box"/>
    <property type="match status" value="1"/>
</dbReference>
<dbReference type="EC" id="2.7.13.3" evidence="2"/>
<protein>
    <recommendedName>
        <fullName evidence="2">histidine kinase</fullName>
        <ecNumber evidence="2">2.7.13.3</ecNumber>
    </recommendedName>
</protein>
<dbReference type="InterPro" id="IPR036890">
    <property type="entry name" value="HATPase_C_sf"/>
</dbReference>
<dbReference type="Pfam" id="PF00072">
    <property type="entry name" value="Response_reg"/>
    <property type="match status" value="1"/>
</dbReference>
<dbReference type="InterPro" id="IPR011006">
    <property type="entry name" value="CheY-like_superfamily"/>
</dbReference>
<evidence type="ECO:0000256" key="1">
    <source>
        <dbReference type="ARBA" id="ARBA00000085"/>
    </source>
</evidence>
<organism evidence="9 10">
    <name type="scientific">Pedobacter hartonius</name>
    <dbReference type="NCBI Taxonomy" id="425514"/>
    <lineage>
        <taxon>Bacteria</taxon>
        <taxon>Pseudomonadati</taxon>
        <taxon>Bacteroidota</taxon>
        <taxon>Sphingobacteriia</taxon>
        <taxon>Sphingobacteriales</taxon>
        <taxon>Sphingobacteriaceae</taxon>
        <taxon>Pedobacter</taxon>
    </lineage>
</organism>
<dbReference type="EMBL" id="FNRA01000008">
    <property type="protein sequence ID" value="SEB00148.1"/>
    <property type="molecule type" value="Genomic_DNA"/>
</dbReference>
<dbReference type="PANTHER" id="PTHR43304">
    <property type="entry name" value="PHYTOCHROME-LIKE PROTEIN CPH1"/>
    <property type="match status" value="1"/>
</dbReference>
<dbReference type="CDD" id="cd00156">
    <property type="entry name" value="REC"/>
    <property type="match status" value="1"/>
</dbReference>
<dbReference type="Pfam" id="PF00512">
    <property type="entry name" value="HisKA"/>
    <property type="match status" value="1"/>
</dbReference>
<keyword evidence="3 6" id="KW-0597">Phosphoprotein</keyword>
<dbReference type="SUPFAM" id="SSF55785">
    <property type="entry name" value="PYP-like sensor domain (PAS domain)"/>
    <property type="match status" value="1"/>
</dbReference>
<dbReference type="Pfam" id="PF13426">
    <property type="entry name" value="PAS_9"/>
    <property type="match status" value="1"/>
</dbReference>
<comment type="catalytic activity">
    <reaction evidence="1">
        <text>ATP + protein L-histidine = ADP + protein N-phospho-L-histidine.</text>
        <dbReference type="EC" id="2.7.13.3"/>
    </reaction>
</comment>
<feature type="domain" description="Histidine kinase" evidence="7">
    <location>
        <begin position="305"/>
        <end position="517"/>
    </location>
</feature>
<dbReference type="PANTHER" id="PTHR43304:SF1">
    <property type="entry name" value="PAC DOMAIN-CONTAINING PROTEIN"/>
    <property type="match status" value="1"/>
</dbReference>
<accession>A0A1H4FU18</accession>
<evidence type="ECO:0000256" key="3">
    <source>
        <dbReference type="ARBA" id="ARBA00022553"/>
    </source>
</evidence>
<evidence type="ECO:0000313" key="10">
    <source>
        <dbReference type="Proteomes" id="UP000198850"/>
    </source>
</evidence>
<evidence type="ECO:0000313" key="9">
    <source>
        <dbReference type="EMBL" id="SEB00148.1"/>
    </source>
</evidence>
<dbReference type="PROSITE" id="PS50109">
    <property type="entry name" value="HIS_KIN"/>
    <property type="match status" value="1"/>
</dbReference>
<dbReference type="Gene3D" id="3.30.450.20">
    <property type="entry name" value="PAS domain"/>
    <property type="match status" value="1"/>
</dbReference>
<keyword evidence="10" id="KW-1185">Reference proteome</keyword>
<dbReference type="Gene3D" id="3.30.565.10">
    <property type="entry name" value="Histidine kinase-like ATPase, C-terminal domain"/>
    <property type="match status" value="1"/>
</dbReference>
<dbReference type="GO" id="GO:0000155">
    <property type="term" value="F:phosphorelay sensor kinase activity"/>
    <property type="evidence" value="ECO:0007669"/>
    <property type="project" value="InterPro"/>
</dbReference>
<evidence type="ECO:0000256" key="4">
    <source>
        <dbReference type="ARBA" id="ARBA00022679"/>
    </source>
</evidence>
<dbReference type="Proteomes" id="UP000198850">
    <property type="component" value="Unassembled WGS sequence"/>
</dbReference>
<evidence type="ECO:0000256" key="6">
    <source>
        <dbReference type="PROSITE-ProRule" id="PRU00169"/>
    </source>
</evidence>
<sequence length="518" mass="58844">MNKRPKILYLQHHVRDTGPLLEILEELAPTYQYLAVQTLEEYINLLQDFRPDIILADEDLDIVSPREALGILQAQEADVPFILICSVAREDEALELLKAGAVDYVLKEKPQRLFYVLYNQSVRLRAVSNMEQAVREKERLYKRNLADTTALKISEKQILKSKANLRALFDHTDTAYILVNDALKVVSYNLPAQKLREKFGQSELAIGGDAMDYFPEKRKSEISHIIQRVMNGESVSYHSTFTDAEGEDHWYSIKWITVANDDDQNWGLILSVRDITASKTTAMALAQANAELSKRNKSLEQFTYIVSHNLLAPVANIMGITELLKDPDETQHTELVNGLSTSIKTMDTILKDLSQTLQVKDQVNKKKEEVFFRQLVEEITFSINNLMIAEEVTIHCDFEPLQSLFTVRGYLYSIFYNITLNSIKYRRPEAAPVIIIKSAVVKDQLLLTFEDNGKGIDMQKNGAHLFSLYKRFDTTTDGKGMGMFMVKTQIEELGGNIYVESQVGSGTKIMISLPLVKA</sequence>
<feature type="domain" description="Response regulatory" evidence="8">
    <location>
        <begin position="6"/>
        <end position="122"/>
    </location>
</feature>
<dbReference type="PRINTS" id="PR00344">
    <property type="entry name" value="BCTRLSENSOR"/>
</dbReference>
<dbReference type="InterPro" id="IPR003661">
    <property type="entry name" value="HisK_dim/P_dom"/>
</dbReference>
<dbReference type="InterPro" id="IPR003594">
    <property type="entry name" value="HATPase_dom"/>
</dbReference>
<proteinExistence type="predicted"/>
<feature type="modified residue" description="4-aspartylphosphate" evidence="6">
    <location>
        <position position="57"/>
    </location>
</feature>
<dbReference type="InterPro" id="IPR036097">
    <property type="entry name" value="HisK_dim/P_sf"/>
</dbReference>
<dbReference type="InterPro" id="IPR000014">
    <property type="entry name" value="PAS"/>
</dbReference>
<dbReference type="OrthoDB" id="9766459at2"/>